<comment type="caution">
    <text evidence="2">The sequence shown here is derived from an EMBL/GenBank/DDBJ whole genome shotgun (WGS) entry which is preliminary data.</text>
</comment>
<dbReference type="Proteomes" id="UP001166571">
    <property type="component" value="Unassembled WGS sequence"/>
</dbReference>
<keyword evidence="1" id="KW-0732">Signal</keyword>
<reference evidence="2" key="1">
    <citation type="submission" date="2021-08" db="EMBL/GenBank/DDBJ databases">
        <title>Sphingopyxis panaciterrulae sp. nov., isolated from the surface water of the Yellow Sea.</title>
        <authorList>
            <person name="Gao Z."/>
            <person name="Zhang D."/>
            <person name="Zhang A."/>
        </authorList>
    </citation>
    <scope>NUCLEOTIDE SEQUENCE</scope>
    <source>
        <strain evidence="2">XHP0097</strain>
    </source>
</reference>
<evidence type="ECO:0000256" key="1">
    <source>
        <dbReference type="SAM" id="SignalP"/>
    </source>
</evidence>
<evidence type="ECO:0000313" key="2">
    <source>
        <dbReference type="EMBL" id="MBY4638169.1"/>
    </source>
</evidence>
<evidence type="ECO:0000313" key="3">
    <source>
        <dbReference type="Proteomes" id="UP001166571"/>
    </source>
</evidence>
<proteinExistence type="predicted"/>
<feature type="chain" id="PRO_5045560818" evidence="1">
    <location>
        <begin position="25"/>
        <end position="248"/>
    </location>
</feature>
<accession>A0ABS7MGS7</accession>
<keyword evidence="3" id="KW-1185">Reference proteome</keyword>
<name>A0ABS7MGS7_9SPHN</name>
<dbReference type="NCBIfam" id="TIGR02001">
    <property type="entry name" value="gcw_chp"/>
    <property type="match status" value="1"/>
</dbReference>
<dbReference type="EMBL" id="JAILXK010000002">
    <property type="protein sequence ID" value="MBY4638169.1"/>
    <property type="molecule type" value="Genomic_DNA"/>
</dbReference>
<protein>
    <submittedName>
        <fullName evidence="2">TorF family putative porin</fullName>
    </submittedName>
</protein>
<dbReference type="InterPro" id="IPR010239">
    <property type="entry name" value="CHP02001"/>
</dbReference>
<feature type="signal peptide" evidence="1">
    <location>
        <begin position="1"/>
        <end position="24"/>
    </location>
</feature>
<dbReference type="RefSeq" id="WP_222137176.1">
    <property type="nucleotide sequence ID" value="NZ_JAILXK010000002.1"/>
</dbReference>
<gene>
    <name evidence="2" type="ORF">K5P26_13565</name>
</gene>
<dbReference type="Pfam" id="PF09694">
    <property type="entry name" value="Gcw_chp"/>
    <property type="match status" value="1"/>
</dbReference>
<sequence>MKFVTKTCFGILLAASAMSTPALAQDAPSGPLSLSGGIDVVSDYRFRGISLSNEKVAVQPSLTLSHESGLYVSTWGSSLPDSPLYGKFELDLIAGFSTELAPGTSVDLNATYYTYPGNRDWAGPSDYVEFIGSLSHDIGPVSASGTVAYAPKQSSLGDNDNIYLNFGLSSGIPDTPVTLSANLGYTDGSLGGVSADGNYLDWSLGASFAADIFTFSVNYIDTDVKKTGVKAVDTLYDPTVVFTLGVAF</sequence>
<organism evidence="2 3">
    <name type="scientific">Sphingopyxis jiangsuensis</name>
    <dbReference type="NCBI Taxonomy" id="2871171"/>
    <lineage>
        <taxon>Bacteria</taxon>
        <taxon>Pseudomonadati</taxon>
        <taxon>Pseudomonadota</taxon>
        <taxon>Alphaproteobacteria</taxon>
        <taxon>Sphingomonadales</taxon>
        <taxon>Sphingomonadaceae</taxon>
        <taxon>Sphingopyxis</taxon>
    </lineage>
</organism>